<evidence type="ECO:0000313" key="4">
    <source>
        <dbReference type="EMBL" id="ODQ75500.1"/>
    </source>
</evidence>
<evidence type="ECO:0000313" key="5">
    <source>
        <dbReference type="Proteomes" id="UP000094385"/>
    </source>
</evidence>
<dbReference type="AlphaFoldDB" id="A0A1E3QD07"/>
<organism evidence="4 5">
    <name type="scientific">Lipomyces starkeyi NRRL Y-11557</name>
    <dbReference type="NCBI Taxonomy" id="675824"/>
    <lineage>
        <taxon>Eukaryota</taxon>
        <taxon>Fungi</taxon>
        <taxon>Dikarya</taxon>
        <taxon>Ascomycota</taxon>
        <taxon>Saccharomycotina</taxon>
        <taxon>Lipomycetes</taxon>
        <taxon>Lipomycetales</taxon>
        <taxon>Lipomycetaceae</taxon>
        <taxon>Lipomyces</taxon>
    </lineage>
</organism>
<dbReference type="Gene3D" id="1.20.1280.50">
    <property type="match status" value="1"/>
</dbReference>
<dbReference type="InterPro" id="IPR036047">
    <property type="entry name" value="F-box-like_dom_sf"/>
</dbReference>
<protein>
    <recommendedName>
        <fullName evidence="3">F-box domain-containing protein</fullName>
    </recommendedName>
</protein>
<dbReference type="STRING" id="675824.A0A1E3QD07"/>
<dbReference type="EMBL" id="KV454290">
    <property type="protein sequence ID" value="ODQ75500.1"/>
    <property type="molecule type" value="Genomic_DNA"/>
</dbReference>
<gene>
    <name evidence="4" type="ORF">LIPSTDRAFT_209460</name>
</gene>
<dbReference type="InterPro" id="IPR004018">
    <property type="entry name" value="RPEL_repeat"/>
</dbReference>
<evidence type="ECO:0000259" key="3">
    <source>
        <dbReference type="PROSITE" id="PS50181"/>
    </source>
</evidence>
<name>A0A1E3QD07_LIPST</name>
<reference evidence="4 5" key="1">
    <citation type="journal article" date="2016" name="Proc. Natl. Acad. Sci. U.S.A.">
        <title>Comparative genomics of biotechnologically important yeasts.</title>
        <authorList>
            <person name="Riley R."/>
            <person name="Haridas S."/>
            <person name="Wolfe K.H."/>
            <person name="Lopes M.R."/>
            <person name="Hittinger C.T."/>
            <person name="Goeker M."/>
            <person name="Salamov A.A."/>
            <person name="Wisecaver J.H."/>
            <person name="Long T.M."/>
            <person name="Calvey C.H."/>
            <person name="Aerts A.L."/>
            <person name="Barry K.W."/>
            <person name="Choi C."/>
            <person name="Clum A."/>
            <person name="Coughlan A.Y."/>
            <person name="Deshpande S."/>
            <person name="Douglass A.P."/>
            <person name="Hanson S.J."/>
            <person name="Klenk H.-P."/>
            <person name="LaButti K.M."/>
            <person name="Lapidus A."/>
            <person name="Lindquist E.A."/>
            <person name="Lipzen A.M."/>
            <person name="Meier-Kolthoff J.P."/>
            <person name="Ohm R.A."/>
            <person name="Otillar R.P."/>
            <person name="Pangilinan J.L."/>
            <person name="Peng Y."/>
            <person name="Rokas A."/>
            <person name="Rosa C.A."/>
            <person name="Scheuner C."/>
            <person name="Sibirny A.A."/>
            <person name="Slot J.C."/>
            <person name="Stielow J.B."/>
            <person name="Sun H."/>
            <person name="Kurtzman C.P."/>
            <person name="Blackwell M."/>
            <person name="Grigoriev I.V."/>
            <person name="Jeffries T.W."/>
        </authorList>
    </citation>
    <scope>NUCLEOTIDE SEQUENCE [LARGE SCALE GENOMIC DNA]</scope>
    <source>
        <strain evidence="4 5">NRRL Y-11557</strain>
    </source>
</reference>
<dbReference type="Pfam" id="PF12937">
    <property type="entry name" value="F-box-like"/>
    <property type="match status" value="1"/>
</dbReference>
<sequence>MMTAQSPLSSKPLVMARHPPIQTLLSLPDELFIPILIHLDIPDLLAVSRTNRRLRRLALDTQLHHLRLNVYIPLRLITYLSLRPTEHDLLTRHILRSPLRLAHRFHAAANGLRLAFARNSLRRKLALRPQLNELIQRGVYPATDARVSPVLAMRCKALEREKVRNLLEQELKDRIWERIRSVMGRREKDRQESVRVLVRRYSQRRRDDNIGANIFEKHRREVREAPTRAKVYRLRLFFERISRSQKISVAVA</sequence>
<dbReference type="PROSITE" id="PS50181">
    <property type="entry name" value="FBOX"/>
    <property type="match status" value="1"/>
</dbReference>
<dbReference type="OrthoDB" id="3219396at2759"/>
<evidence type="ECO:0000256" key="1">
    <source>
        <dbReference type="ARBA" id="ARBA00022737"/>
    </source>
</evidence>
<dbReference type="PROSITE" id="PS51073">
    <property type="entry name" value="RPEL"/>
    <property type="match status" value="1"/>
</dbReference>
<dbReference type="SUPFAM" id="SSF81383">
    <property type="entry name" value="F-box domain"/>
    <property type="match status" value="1"/>
</dbReference>
<feature type="domain" description="F-box" evidence="3">
    <location>
        <begin position="21"/>
        <end position="68"/>
    </location>
</feature>
<dbReference type="InterPro" id="IPR001810">
    <property type="entry name" value="F-box_dom"/>
</dbReference>
<evidence type="ECO:0000256" key="2">
    <source>
        <dbReference type="PROSITE-ProRule" id="PRU00401"/>
    </source>
</evidence>
<feature type="repeat" description="RPEL" evidence="2">
    <location>
        <begin position="119"/>
        <end position="144"/>
    </location>
</feature>
<dbReference type="SMART" id="SM00256">
    <property type="entry name" value="FBOX"/>
    <property type="match status" value="1"/>
</dbReference>
<dbReference type="Gene3D" id="6.10.140.2040">
    <property type="match status" value="1"/>
</dbReference>
<proteinExistence type="predicted"/>
<keyword evidence="5" id="KW-1185">Reference proteome</keyword>
<accession>A0A1E3QD07</accession>
<keyword evidence="1" id="KW-0677">Repeat</keyword>
<dbReference type="Proteomes" id="UP000094385">
    <property type="component" value="Unassembled WGS sequence"/>
</dbReference>